<evidence type="ECO:0000256" key="4">
    <source>
        <dbReference type="ARBA" id="ARBA00022840"/>
    </source>
</evidence>
<dbReference type="VEuPathDB" id="TriTrypDB:C4B63_23g201"/>
<dbReference type="SMART" id="SM00220">
    <property type="entry name" value="S_TKc"/>
    <property type="match status" value="1"/>
</dbReference>
<dbReference type="VEuPathDB" id="TriTrypDB:C3747_14g25"/>
<dbReference type="InterPro" id="IPR008271">
    <property type="entry name" value="Ser/Thr_kinase_AS"/>
</dbReference>
<dbReference type="PANTHER" id="PTHR43671:SF103">
    <property type="entry name" value="KINASE, PUTATIVE-RELATED"/>
    <property type="match status" value="1"/>
</dbReference>
<dbReference type="EMBL" id="PRFA01000023">
    <property type="protein sequence ID" value="PWU95193.1"/>
    <property type="molecule type" value="Genomic_DNA"/>
</dbReference>
<evidence type="ECO:0000256" key="3">
    <source>
        <dbReference type="ARBA" id="ARBA00022777"/>
    </source>
</evidence>
<feature type="domain" description="Protein kinase" evidence="5">
    <location>
        <begin position="209"/>
        <end position="492"/>
    </location>
</feature>
<dbReference type="VEuPathDB" id="TriTrypDB:TcCLB.510323.10"/>
<keyword evidence="2" id="KW-0547">Nucleotide-binding</keyword>
<dbReference type="VEuPathDB" id="TriTrypDB:TcCL_NonESM06211"/>
<accession>A0A2V2VLH5</accession>
<evidence type="ECO:0000256" key="2">
    <source>
        <dbReference type="ARBA" id="ARBA00022741"/>
    </source>
</evidence>
<keyword evidence="3" id="KW-0418">Kinase</keyword>
<dbReference type="VEuPathDB" id="TriTrypDB:TcG_00816"/>
<dbReference type="PANTHER" id="PTHR43671">
    <property type="entry name" value="SERINE/THREONINE-PROTEIN KINASE NEK"/>
    <property type="match status" value="1"/>
</dbReference>
<dbReference type="VEuPathDB" id="TriTrypDB:TcCLB.508153.310"/>
<organism evidence="6 7">
    <name type="scientific">Trypanosoma cruzi</name>
    <dbReference type="NCBI Taxonomy" id="5693"/>
    <lineage>
        <taxon>Eukaryota</taxon>
        <taxon>Discoba</taxon>
        <taxon>Euglenozoa</taxon>
        <taxon>Kinetoplastea</taxon>
        <taxon>Metakinetoplastina</taxon>
        <taxon>Trypanosomatida</taxon>
        <taxon>Trypanosomatidae</taxon>
        <taxon>Trypanosoma</taxon>
        <taxon>Schizotrypanum</taxon>
    </lineage>
</organism>
<protein>
    <recommendedName>
        <fullName evidence="5">Protein kinase domain-containing protein</fullName>
    </recommendedName>
</protein>
<dbReference type="VEuPathDB" id="TriTrypDB:BCY84_15249"/>
<dbReference type="GO" id="GO:0005524">
    <property type="term" value="F:ATP binding"/>
    <property type="evidence" value="ECO:0007669"/>
    <property type="project" value="UniProtKB-KW"/>
</dbReference>
<proteinExistence type="predicted"/>
<sequence length="496" mass="55362">MHWDAQEPMVQSKRCERCGEGGATLASCVDCGRYLCRRCVSCAGQCADCTAKVEQSALGCAICRNMENAYYWCAACHSIVCRRCVLQSYKGRPTTVLCKSCQMSSPLPAPVTLCGRCKGVLRDESTWYYCEVCAEPLCRSCLSSSFECGVLKCLTCCPVPVRLLSGNRQIRMFLDDELKTLVASISRTKSQTAATSATTGVSFSKYRHLRNREKLGEGGQGAVFKCTTLDNEVVVSKEMTFDDGDRAAFEARLIQAEKMRMLSHKHLIRYLDVIGLESPLKICVIMPYYAEGDLFKYIKRQRGPIEEHKLCSIILQIASALHYLHSQRPPLAHCDIKPDNILLLNREEQVLLMDLDLCRSCDVQSSATSRVLYECHGNSPTFEYRAPEMVKSAGSTESDIFSLGVVSFVLATLPEFAMLRNGKGVMTVLNDSDWTPDSLARAVRAAIEAHTRVYSEELIDLIIGMLRHRPASRPQAIEVMMRLTEAMENRLLRCGI</sequence>
<dbReference type="PROSITE" id="PS00108">
    <property type="entry name" value="PROTEIN_KINASE_ST"/>
    <property type="match status" value="1"/>
</dbReference>
<dbReference type="AlphaFoldDB" id="A0A2V2VLH5"/>
<dbReference type="VEuPathDB" id="TriTrypDB:TCDM_00275"/>
<keyword evidence="4" id="KW-0067">ATP-binding</keyword>
<dbReference type="PROSITE" id="PS50011">
    <property type="entry name" value="PROTEIN_KINASE_DOM"/>
    <property type="match status" value="1"/>
</dbReference>
<dbReference type="GO" id="GO:0004674">
    <property type="term" value="F:protein serine/threonine kinase activity"/>
    <property type="evidence" value="ECO:0007669"/>
    <property type="project" value="TreeGrafter"/>
</dbReference>
<dbReference type="Proteomes" id="UP000246121">
    <property type="component" value="Unassembled WGS sequence"/>
</dbReference>
<comment type="caution">
    <text evidence="6">The sequence shown here is derived from an EMBL/GenBank/DDBJ whole genome shotgun (WGS) entry which is preliminary data.</text>
</comment>
<gene>
    <name evidence="6" type="ORF">C4B63_23g201</name>
</gene>
<dbReference type="VEuPathDB" id="TriTrypDB:ECC02_001755"/>
<dbReference type="VEuPathDB" id="TriTrypDB:TCSYLVIO_004415"/>
<dbReference type="Pfam" id="PF00069">
    <property type="entry name" value="Pkinase"/>
    <property type="match status" value="1"/>
</dbReference>
<dbReference type="VEuPathDB" id="TriTrypDB:TcBrA4_0130110"/>
<dbReference type="InterPro" id="IPR000719">
    <property type="entry name" value="Prot_kinase_dom"/>
</dbReference>
<dbReference type="SUPFAM" id="SSF56112">
    <property type="entry name" value="Protein kinase-like (PK-like)"/>
    <property type="match status" value="1"/>
</dbReference>
<dbReference type="InterPro" id="IPR050660">
    <property type="entry name" value="NEK_Ser/Thr_kinase"/>
</dbReference>
<dbReference type="InterPro" id="IPR011009">
    <property type="entry name" value="Kinase-like_dom_sf"/>
</dbReference>
<evidence type="ECO:0000313" key="7">
    <source>
        <dbReference type="Proteomes" id="UP000246121"/>
    </source>
</evidence>
<keyword evidence="1" id="KW-0808">Transferase</keyword>
<evidence type="ECO:0000256" key="1">
    <source>
        <dbReference type="ARBA" id="ARBA00022679"/>
    </source>
</evidence>
<reference evidence="6 7" key="1">
    <citation type="journal article" date="2018" name="Microb. Genom.">
        <title>Expanding an expanded genome: long-read sequencing of Trypanosoma cruzi.</title>
        <authorList>
            <person name="Berna L."/>
            <person name="Rodriguez M."/>
            <person name="Chiribao M.L."/>
            <person name="Parodi-Talice A."/>
            <person name="Pita S."/>
            <person name="Rijo G."/>
            <person name="Alvarez-Valin F."/>
            <person name="Robello C."/>
        </authorList>
    </citation>
    <scope>NUCLEOTIDE SEQUENCE [LARGE SCALE GENOMIC DNA]</scope>
    <source>
        <strain evidence="6 7">Dm28c</strain>
    </source>
</reference>
<dbReference type="Gene3D" id="1.10.510.10">
    <property type="entry name" value="Transferase(Phosphotransferase) domain 1"/>
    <property type="match status" value="1"/>
</dbReference>
<evidence type="ECO:0000259" key="5">
    <source>
        <dbReference type="PROSITE" id="PS50011"/>
    </source>
</evidence>
<dbReference type="VEuPathDB" id="TriTrypDB:Tc_MARK_3203"/>
<name>A0A2V2VLH5_TRYCR</name>
<dbReference type="OrthoDB" id="4062651at2759"/>
<evidence type="ECO:0000313" key="6">
    <source>
        <dbReference type="EMBL" id="PWU95193.1"/>
    </source>
</evidence>
<dbReference type="CDD" id="cd00180">
    <property type="entry name" value="PKc"/>
    <property type="match status" value="1"/>
</dbReference>